<organism evidence="6 7">
    <name type="scientific">Rhodococcus artemisiae</name>
    <dbReference type="NCBI Taxonomy" id="714159"/>
    <lineage>
        <taxon>Bacteria</taxon>
        <taxon>Bacillati</taxon>
        <taxon>Actinomycetota</taxon>
        <taxon>Actinomycetes</taxon>
        <taxon>Mycobacteriales</taxon>
        <taxon>Nocardiaceae</taxon>
        <taxon>Rhodococcus</taxon>
    </lineage>
</organism>
<dbReference type="Pfam" id="PF00550">
    <property type="entry name" value="PP-binding"/>
    <property type="match status" value="2"/>
</dbReference>
<dbReference type="Pfam" id="PF00668">
    <property type="entry name" value="Condensation"/>
    <property type="match status" value="1"/>
</dbReference>
<accession>A0ABU7LK87</accession>
<dbReference type="RefSeq" id="WP_330137100.1">
    <property type="nucleotide sequence ID" value="NZ_JAUTXY010000025.1"/>
</dbReference>
<protein>
    <submittedName>
        <fullName evidence="6">Condensation domain-containing protein</fullName>
    </submittedName>
</protein>
<dbReference type="EMBL" id="JAUTXY010000025">
    <property type="protein sequence ID" value="MEE2061969.1"/>
    <property type="molecule type" value="Genomic_DNA"/>
</dbReference>
<keyword evidence="3" id="KW-0597">Phosphoprotein</keyword>
<dbReference type="InterPro" id="IPR023213">
    <property type="entry name" value="CAT-like_dom_sf"/>
</dbReference>
<evidence type="ECO:0000256" key="1">
    <source>
        <dbReference type="ARBA" id="ARBA00001957"/>
    </source>
</evidence>
<feature type="domain" description="Carrier" evidence="5">
    <location>
        <begin position="584"/>
        <end position="659"/>
    </location>
</feature>
<dbReference type="PANTHER" id="PTHR45527">
    <property type="entry name" value="NONRIBOSOMAL PEPTIDE SYNTHETASE"/>
    <property type="match status" value="1"/>
</dbReference>
<dbReference type="InterPro" id="IPR036736">
    <property type="entry name" value="ACP-like_sf"/>
</dbReference>
<gene>
    <name evidence="6" type="ORF">Q7514_31030</name>
</gene>
<dbReference type="SUPFAM" id="SSF47336">
    <property type="entry name" value="ACP-like"/>
    <property type="match status" value="2"/>
</dbReference>
<evidence type="ECO:0000313" key="6">
    <source>
        <dbReference type="EMBL" id="MEE2061969.1"/>
    </source>
</evidence>
<dbReference type="PROSITE" id="PS50075">
    <property type="entry name" value="CARRIER"/>
    <property type="match status" value="2"/>
</dbReference>
<dbReference type="Gene3D" id="3.30.559.10">
    <property type="entry name" value="Chloramphenicol acetyltransferase-like domain"/>
    <property type="match status" value="1"/>
</dbReference>
<evidence type="ECO:0000259" key="5">
    <source>
        <dbReference type="PROSITE" id="PS50075"/>
    </source>
</evidence>
<reference evidence="6 7" key="1">
    <citation type="submission" date="2023-07" db="EMBL/GenBank/DDBJ databases">
        <authorList>
            <person name="Girao M."/>
            <person name="Carvalho M.F."/>
        </authorList>
    </citation>
    <scope>NUCLEOTIDE SEQUENCE [LARGE SCALE GENOMIC DNA]</scope>
    <source>
        <strain evidence="6 7">YIM65754</strain>
    </source>
</reference>
<keyword evidence="7" id="KW-1185">Reference proteome</keyword>
<name>A0ABU7LK87_9NOCA</name>
<evidence type="ECO:0000256" key="3">
    <source>
        <dbReference type="ARBA" id="ARBA00022553"/>
    </source>
</evidence>
<dbReference type="InterPro" id="IPR009081">
    <property type="entry name" value="PP-bd_ACP"/>
</dbReference>
<evidence type="ECO:0000313" key="7">
    <source>
        <dbReference type="Proteomes" id="UP001336020"/>
    </source>
</evidence>
<dbReference type="InterPro" id="IPR001242">
    <property type="entry name" value="Condensation_dom"/>
</dbReference>
<dbReference type="PANTHER" id="PTHR45527:SF10">
    <property type="entry name" value="PYOCHELIN SYNTHASE PCHF"/>
    <property type="match status" value="1"/>
</dbReference>
<dbReference type="InterPro" id="IPR006162">
    <property type="entry name" value="Ppantetheine_attach_site"/>
</dbReference>
<proteinExistence type="predicted"/>
<comment type="caution">
    <text evidence="6">The sequence shown here is derived from an EMBL/GenBank/DDBJ whole genome shotgun (WGS) entry which is preliminary data.</text>
</comment>
<comment type="cofactor">
    <cofactor evidence="1">
        <name>pantetheine 4'-phosphate</name>
        <dbReference type="ChEBI" id="CHEBI:47942"/>
    </cofactor>
</comment>
<dbReference type="InterPro" id="IPR020806">
    <property type="entry name" value="PKS_PP-bd"/>
</dbReference>
<dbReference type="Gene3D" id="3.30.559.30">
    <property type="entry name" value="Nonribosomal peptide synthetase, condensation domain"/>
    <property type="match status" value="1"/>
</dbReference>
<evidence type="ECO:0000256" key="2">
    <source>
        <dbReference type="ARBA" id="ARBA00022450"/>
    </source>
</evidence>
<keyword evidence="4" id="KW-0436">Ligase</keyword>
<sequence length="663" mass="72345">MTAQVDSVPAVPGTDDIRRVLTEIWAELLDLQPADVVDDASFLRLGGDSVLTVRMSALIRKRLDIALELSDVRVETTLGQLVELVERRSRDEPARAWNIEIARRDDPHSTFPLLPLQQGYFVGQQDGWELSYESAHYYLDYALDGMESDDAEDALADALERLARHQPTLRARVTSDGRQYVLAESDPSALPRVTLYDLRDRDELEIESTLADVRRDMSEHGPDPITGPGIDVRLTLLPGGRGRLHLGMSLLTFDGWSSGAMNRDLLAYAADWNATLVPLSIDFGDYVSSLSGLSRTEAWLADREWWWDRLDDLPAPPALPLVADPKSVRPVTMGNREARFSADEWAALRAQCTAHDVTASTVMLTAFGTVLARWAGHSDLLLNALQLNRLPLHPDVHRVVGAFAATMLIPLELDPDASFAELAASVQSVSSEYTSHNLVSGVEAGRELARRRGSRRPPAPIVFQSVLGVDAAMGGTASTDAGPLGTVDIADYFHQLRTPQVALEVRCFELGDEVVTVFSLVDEIFDVAEVAVAFEEFVSTVHELAAGRGWEAVPDLPRAGAPVADDRMRLGLLPDPPVNEHSGPPIDDLEYTVCEVFEEFLDVPVLDRGGNFFALGGDSMLAVRVVALLAKETGAAIAIRDFLDDPTVAGAASAVRLRLGVIQ</sequence>
<dbReference type="Gene3D" id="1.10.1200.10">
    <property type="entry name" value="ACP-like"/>
    <property type="match status" value="2"/>
</dbReference>
<dbReference type="Proteomes" id="UP001336020">
    <property type="component" value="Unassembled WGS sequence"/>
</dbReference>
<dbReference type="SMART" id="SM00823">
    <property type="entry name" value="PKS_PP"/>
    <property type="match status" value="2"/>
</dbReference>
<evidence type="ECO:0000256" key="4">
    <source>
        <dbReference type="ARBA" id="ARBA00022598"/>
    </source>
</evidence>
<dbReference type="SUPFAM" id="SSF52777">
    <property type="entry name" value="CoA-dependent acyltransferases"/>
    <property type="match status" value="2"/>
</dbReference>
<feature type="domain" description="Carrier" evidence="5">
    <location>
        <begin position="12"/>
        <end position="89"/>
    </location>
</feature>
<keyword evidence="2" id="KW-0596">Phosphopantetheine</keyword>
<dbReference type="PROSITE" id="PS00012">
    <property type="entry name" value="PHOSPHOPANTETHEINE"/>
    <property type="match status" value="2"/>
</dbReference>